<dbReference type="OrthoDB" id="26681at2759"/>
<reference evidence="3 4" key="1">
    <citation type="journal article" date="2020" name="IScience">
        <title>Genome Sequencing of the Endangered Kingdonia uniflora (Circaeasteraceae, Ranunculales) Reveals Potential Mechanisms of Evolutionary Specialization.</title>
        <authorList>
            <person name="Sun Y."/>
            <person name="Deng T."/>
            <person name="Zhang A."/>
            <person name="Moore M.J."/>
            <person name="Landis J.B."/>
            <person name="Lin N."/>
            <person name="Zhang H."/>
            <person name="Zhang X."/>
            <person name="Huang J."/>
            <person name="Zhang X."/>
            <person name="Sun H."/>
            <person name="Wang H."/>
        </authorList>
    </citation>
    <scope>NUCLEOTIDE SEQUENCE [LARGE SCALE GENOMIC DNA]</scope>
    <source>
        <strain evidence="3">TB1705</strain>
        <tissue evidence="3">Leaf</tissue>
    </source>
</reference>
<evidence type="ECO:0000313" key="4">
    <source>
        <dbReference type="Proteomes" id="UP000541444"/>
    </source>
</evidence>
<proteinExistence type="predicted"/>
<dbReference type="Proteomes" id="UP000541444">
    <property type="component" value="Unassembled WGS sequence"/>
</dbReference>
<sequence>MTIDLEELLEQWHKLVSSKLITYFLDEAVHPTSMRWITTLLGVCLASFPTFSFKFRSGGGYRGLARVLPSFYDSLEIYYFLFCLIFGKPVYPRLPEVRMLDFHALMTSNGNYGELKFVELLDSVVAMEKSTFDRLSLRSMLAHQTGNISQVGTTLVAELVEGTTDMAGDLQGEALMHKTCRKTHGAVCAVKMTKDLSISIEEKNLNHFDDTHSSQHTFSSLPHEQEQSSRTSISIGSFPPQQVNTSSEDTVGVPQNYLIRDKAEGKTTPLGKDLENHSSLEGENFDRMSKVNGILVANRPRESNSSSLTVPVSPIISEKSISRVPFTPSSFPVIALESWLGSAVSNDVKGQLFTTPSTGSNDFKAQLVAIPSMKSSVFVNEFDPSQDLKSCSQGSSVSSNTFFTVNPKLLLDMDDSGNGGGPCSAGTTAVLDFRAEVLADIVTEQLKAVQVIEGILGIIPFYVDLDCALIFQGLCLSRLMNFLERRLLRDDEEDKKKLDKARWSLNLDQLCWMIVDRVYMGVFPNPSAVLGTLEFLLSLLQLVNKDGRIKEAAPTRKGLQLDPKKSSPLMNSSLENSGIDICTVLQLLVAHKRIIFCPSNLDTDLNCSLCINLITLLCDQRKAAQSMAGDVIKYLLVHRWAALEELLVSKPNQGQHLDAVHGCFDKLWTGRSSAFFGWFQISEQMINQVLEQYAAIMWVQYIAGSAKFPG</sequence>
<dbReference type="PANTHER" id="PTHR46108:SF4">
    <property type="entry name" value="BLUE CHEESE"/>
    <property type="match status" value="1"/>
</dbReference>
<name>A0A7J7LRL3_9MAGN</name>
<feature type="region of interest" description="Disordered" evidence="2">
    <location>
        <begin position="209"/>
        <end position="233"/>
    </location>
</feature>
<feature type="compositionally biased region" description="Polar residues" evidence="2">
    <location>
        <begin position="214"/>
        <end position="233"/>
    </location>
</feature>
<keyword evidence="4" id="KW-1185">Reference proteome</keyword>
<comment type="caution">
    <text evidence="3">The sequence shown here is derived from an EMBL/GenBank/DDBJ whole genome shotgun (WGS) entry which is preliminary data.</text>
</comment>
<dbReference type="PANTHER" id="PTHR46108">
    <property type="entry name" value="BLUE CHEESE"/>
    <property type="match status" value="1"/>
</dbReference>
<dbReference type="InterPro" id="IPR051944">
    <property type="entry name" value="BEACH_domain_protein"/>
</dbReference>
<evidence type="ECO:0000313" key="3">
    <source>
        <dbReference type="EMBL" id="KAF6145296.1"/>
    </source>
</evidence>
<evidence type="ECO:0000256" key="2">
    <source>
        <dbReference type="SAM" id="MobiDB-lite"/>
    </source>
</evidence>
<dbReference type="EMBL" id="JACGCM010002078">
    <property type="protein sequence ID" value="KAF6145296.1"/>
    <property type="molecule type" value="Genomic_DNA"/>
</dbReference>
<dbReference type="AlphaFoldDB" id="A0A7J7LRL3"/>
<keyword evidence="1" id="KW-0853">WD repeat</keyword>
<protein>
    <submittedName>
        <fullName evidence="3">Uncharacterized protein</fullName>
    </submittedName>
</protein>
<organism evidence="3 4">
    <name type="scientific">Kingdonia uniflora</name>
    <dbReference type="NCBI Taxonomy" id="39325"/>
    <lineage>
        <taxon>Eukaryota</taxon>
        <taxon>Viridiplantae</taxon>
        <taxon>Streptophyta</taxon>
        <taxon>Embryophyta</taxon>
        <taxon>Tracheophyta</taxon>
        <taxon>Spermatophyta</taxon>
        <taxon>Magnoliopsida</taxon>
        <taxon>Ranunculales</taxon>
        <taxon>Circaeasteraceae</taxon>
        <taxon>Kingdonia</taxon>
    </lineage>
</organism>
<gene>
    <name evidence="3" type="ORF">GIB67_004773</name>
</gene>
<evidence type="ECO:0000256" key="1">
    <source>
        <dbReference type="ARBA" id="ARBA00022574"/>
    </source>
</evidence>
<accession>A0A7J7LRL3</accession>